<protein>
    <recommendedName>
        <fullName evidence="8 10">Protein GrpE</fullName>
    </recommendedName>
    <alternativeName>
        <fullName evidence="9 10">HSP-70 cofactor</fullName>
    </alternativeName>
</protein>
<comment type="subunit">
    <text evidence="3 10">Homodimer.</text>
</comment>
<gene>
    <name evidence="10" type="primary">grpE</name>
    <name evidence="14" type="ORF">FOJ82_11385</name>
</gene>
<dbReference type="OrthoDB" id="5191115at2"/>
<dbReference type="Proteomes" id="UP000317638">
    <property type="component" value="Unassembled WGS sequence"/>
</dbReference>
<dbReference type="GO" id="GO:0006457">
    <property type="term" value="P:protein folding"/>
    <property type="evidence" value="ECO:0007669"/>
    <property type="project" value="InterPro"/>
</dbReference>
<evidence type="ECO:0000256" key="9">
    <source>
        <dbReference type="ARBA" id="ARBA00076414"/>
    </source>
</evidence>
<feature type="compositionally biased region" description="Low complexity" evidence="13">
    <location>
        <begin position="34"/>
        <end position="50"/>
    </location>
</feature>
<dbReference type="InterPro" id="IPR000740">
    <property type="entry name" value="GrpE"/>
</dbReference>
<evidence type="ECO:0000256" key="2">
    <source>
        <dbReference type="ARBA" id="ARBA00009054"/>
    </source>
</evidence>
<keyword evidence="4 10" id="KW-0963">Cytoplasm</keyword>
<evidence type="ECO:0000256" key="10">
    <source>
        <dbReference type="HAMAP-Rule" id="MF_01151"/>
    </source>
</evidence>
<reference evidence="14 15" key="1">
    <citation type="submission" date="2019-07" db="EMBL/GenBank/DDBJ databases">
        <authorList>
            <person name="Zhou L.-Y."/>
        </authorList>
    </citation>
    <scope>NUCLEOTIDE SEQUENCE [LARGE SCALE GENOMIC DNA]</scope>
    <source>
        <strain evidence="14 15">YIM 101269</strain>
    </source>
</reference>
<evidence type="ECO:0000313" key="15">
    <source>
        <dbReference type="Proteomes" id="UP000317638"/>
    </source>
</evidence>
<dbReference type="SUPFAM" id="SSF58014">
    <property type="entry name" value="Coiled-coil domain of nucleotide exchange factor GrpE"/>
    <property type="match status" value="1"/>
</dbReference>
<evidence type="ECO:0000256" key="12">
    <source>
        <dbReference type="RuleBase" id="RU004478"/>
    </source>
</evidence>
<comment type="subcellular location">
    <subcellularLocation>
        <location evidence="1 10">Cytoplasm</location>
    </subcellularLocation>
</comment>
<evidence type="ECO:0000256" key="5">
    <source>
        <dbReference type="ARBA" id="ARBA00023016"/>
    </source>
</evidence>
<dbReference type="PANTHER" id="PTHR21237">
    <property type="entry name" value="GRPE PROTEIN"/>
    <property type="match status" value="1"/>
</dbReference>
<evidence type="ECO:0000313" key="14">
    <source>
        <dbReference type="EMBL" id="TRY17861.1"/>
    </source>
</evidence>
<feature type="region of interest" description="Disordered" evidence="13">
    <location>
        <begin position="1"/>
        <end position="50"/>
    </location>
</feature>
<evidence type="ECO:0000256" key="13">
    <source>
        <dbReference type="SAM" id="MobiDB-lite"/>
    </source>
</evidence>
<dbReference type="FunFam" id="2.30.22.10:FF:000001">
    <property type="entry name" value="Protein GrpE"/>
    <property type="match status" value="1"/>
</dbReference>
<evidence type="ECO:0000256" key="3">
    <source>
        <dbReference type="ARBA" id="ARBA00011738"/>
    </source>
</evidence>
<dbReference type="SUPFAM" id="SSF51064">
    <property type="entry name" value="Head domain of nucleotide exchange factor GrpE"/>
    <property type="match status" value="1"/>
</dbReference>
<dbReference type="GO" id="GO:0042803">
    <property type="term" value="F:protein homodimerization activity"/>
    <property type="evidence" value="ECO:0007669"/>
    <property type="project" value="InterPro"/>
</dbReference>
<dbReference type="AlphaFoldDB" id="A0A553JZI2"/>
<dbReference type="EMBL" id="VKKG01000004">
    <property type="protein sequence ID" value="TRY17861.1"/>
    <property type="molecule type" value="Genomic_DNA"/>
</dbReference>
<evidence type="ECO:0000256" key="6">
    <source>
        <dbReference type="ARBA" id="ARBA00023186"/>
    </source>
</evidence>
<keyword evidence="5 10" id="KW-0346">Stress response</keyword>
<dbReference type="CDD" id="cd00446">
    <property type="entry name" value="GrpE"/>
    <property type="match status" value="1"/>
</dbReference>
<evidence type="ECO:0000256" key="7">
    <source>
        <dbReference type="ARBA" id="ARBA00053401"/>
    </source>
</evidence>
<feature type="compositionally biased region" description="Basic and acidic residues" evidence="13">
    <location>
        <begin position="1"/>
        <end position="17"/>
    </location>
</feature>
<sequence>MTNSHEEVVGPLPHEEPETAAEQPLEGNLEQPAESESVAADSPAAEAGEAVTDWEAVAAERTEDLQRITAEYVNYKRRVDRDRNLARQAGVEAVVTDLMPVLDSIALARTHDDLAGGFKLVADELEKVTGKYGLVAFGEVGEEFDPNRHDALMEIPIEGGVTVTTVSQVMQQGYAIGERVIRPARVGVANPS</sequence>
<evidence type="ECO:0000256" key="1">
    <source>
        <dbReference type="ARBA" id="ARBA00004496"/>
    </source>
</evidence>
<dbReference type="GO" id="GO:0000774">
    <property type="term" value="F:adenyl-nucleotide exchange factor activity"/>
    <property type="evidence" value="ECO:0007669"/>
    <property type="project" value="InterPro"/>
</dbReference>
<dbReference type="Gene3D" id="2.30.22.10">
    <property type="entry name" value="Head domain of nucleotide exchange factor GrpE"/>
    <property type="match status" value="1"/>
</dbReference>
<dbReference type="GO" id="GO:0051087">
    <property type="term" value="F:protein-folding chaperone binding"/>
    <property type="evidence" value="ECO:0007669"/>
    <property type="project" value="InterPro"/>
</dbReference>
<comment type="caution">
    <text evidence="14">The sequence shown here is derived from an EMBL/GenBank/DDBJ whole genome shotgun (WGS) entry which is preliminary data.</text>
</comment>
<dbReference type="InterPro" id="IPR009012">
    <property type="entry name" value="GrpE_head"/>
</dbReference>
<evidence type="ECO:0000256" key="4">
    <source>
        <dbReference type="ARBA" id="ARBA00022490"/>
    </source>
</evidence>
<evidence type="ECO:0000256" key="11">
    <source>
        <dbReference type="RuleBase" id="RU000639"/>
    </source>
</evidence>
<dbReference type="Pfam" id="PF01025">
    <property type="entry name" value="GrpE"/>
    <property type="match status" value="1"/>
</dbReference>
<keyword evidence="6 10" id="KW-0143">Chaperone</keyword>
<name>A0A553JZI2_9ACTN</name>
<organism evidence="14 15">
    <name type="scientific">Tessaracoccus rhinocerotis</name>
    <dbReference type="NCBI Taxonomy" id="1689449"/>
    <lineage>
        <taxon>Bacteria</taxon>
        <taxon>Bacillati</taxon>
        <taxon>Actinomycetota</taxon>
        <taxon>Actinomycetes</taxon>
        <taxon>Propionibacteriales</taxon>
        <taxon>Propionibacteriaceae</taxon>
        <taxon>Tessaracoccus</taxon>
    </lineage>
</organism>
<dbReference type="GO" id="GO:0051082">
    <property type="term" value="F:unfolded protein binding"/>
    <property type="evidence" value="ECO:0007669"/>
    <property type="project" value="TreeGrafter"/>
</dbReference>
<dbReference type="HAMAP" id="MF_01151">
    <property type="entry name" value="GrpE"/>
    <property type="match status" value="1"/>
</dbReference>
<keyword evidence="15" id="KW-1185">Reference proteome</keyword>
<evidence type="ECO:0000256" key="8">
    <source>
        <dbReference type="ARBA" id="ARBA00072274"/>
    </source>
</evidence>
<dbReference type="InterPro" id="IPR013805">
    <property type="entry name" value="GrpE_CC"/>
</dbReference>
<comment type="function">
    <text evidence="7 10 11">Participates actively in the response to hyperosmotic and heat shock by preventing the aggregation of stress-denatured proteins, in association with DnaK and GrpE. It is the nucleotide exchange factor for DnaK and may function as a thermosensor. Unfolded proteins bind initially to DnaJ; upon interaction with the DnaJ-bound protein, DnaK hydrolyzes its bound ATP, resulting in the formation of a stable complex. GrpE releases ADP from DnaK; ATP binding to DnaK triggers the release of the substrate protein, thus completing the reaction cycle. Several rounds of ATP-dependent interactions between DnaJ, DnaK and GrpE are required for fully efficient folding.</text>
</comment>
<dbReference type="PRINTS" id="PR00773">
    <property type="entry name" value="GRPEPROTEIN"/>
</dbReference>
<accession>A0A553JZI2</accession>
<dbReference type="GO" id="GO:0005737">
    <property type="term" value="C:cytoplasm"/>
    <property type="evidence" value="ECO:0007669"/>
    <property type="project" value="UniProtKB-SubCell"/>
</dbReference>
<proteinExistence type="inferred from homology"/>
<dbReference type="PANTHER" id="PTHR21237:SF23">
    <property type="entry name" value="GRPE PROTEIN HOMOLOG, MITOCHONDRIAL"/>
    <property type="match status" value="1"/>
</dbReference>
<dbReference type="Gene3D" id="3.90.20.20">
    <property type="match status" value="1"/>
</dbReference>
<dbReference type="PROSITE" id="PS01071">
    <property type="entry name" value="GRPE"/>
    <property type="match status" value="1"/>
</dbReference>
<comment type="similarity">
    <text evidence="2 10 12">Belongs to the GrpE family.</text>
</comment>